<dbReference type="EMBL" id="BAABAA010000018">
    <property type="protein sequence ID" value="GAA3594975.1"/>
    <property type="molecule type" value="Genomic_DNA"/>
</dbReference>
<dbReference type="RefSeq" id="WP_344849253.1">
    <property type="nucleotide sequence ID" value="NZ_BAABAA010000018.1"/>
</dbReference>
<comment type="caution">
    <text evidence="1">The sequence shown here is derived from an EMBL/GenBank/DDBJ whole genome shotgun (WGS) entry which is preliminary data.</text>
</comment>
<proteinExistence type="predicted"/>
<name>A0ABP6Z073_9ACTN</name>
<evidence type="ECO:0000313" key="1">
    <source>
        <dbReference type="EMBL" id="GAA3594975.1"/>
    </source>
</evidence>
<protein>
    <recommendedName>
        <fullName evidence="3">SEC-C motif-containing protein</fullName>
    </recommendedName>
</protein>
<sequence length="296" mass="32610">MNDLTADQLRTSEADRLTNLLDSAQGHLLGGTPDKAIAIWKEMIAEGGNFADWGRLEYADYLFRRDEDEKAQAELVGLTDGRRVLGAPWSLAGELLEERGELQAALFFFSTAVSALTAEQRSAGAPLWARQLTASLRRVKWALEIRLDDQDLVAEAGPVELEDKSIDLPYLLGNPRVISGRIHFWARDQLGHADCLWPHSIPADSADEYYQDVERVLRAHPSGRVLTVPRSIGTVDDDPDPAVRDARSMAEVLALVNQIDEGTVIEWPPGRNQVCWCGSGKKYKVCCGGPYATAGL</sequence>
<evidence type="ECO:0000313" key="2">
    <source>
        <dbReference type="Proteomes" id="UP001501222"/>
    </source>
</evidence>
<accession>A0ABP6Z073</accession>
<dbReference type="Pfam" id="PF02810">
    <property type="entry name" value="SEC-C"/>
    <property type="match status" value="1"/>
</dbReference>
<reference evidence="2" key="1">
    <citation type="journal article" date="2019" name="Int. J. Syst. Evol. Microbiol.">
        <title>The Global Catalogue of Microorganisms (GCM) 10K type strain sequencing project: providing services to taxonomists for standard genome sequencing and annotation.</title>
        <authorList>
            <consortium name="The Broad Institute Genomics Platform"/>
            <consortium name="The Broad Institute Genome Sequencing Center for Infectious Disease"/>
            <person name="Wu L."/>
            <person name="Ma J."/>
        </authorList>
    </citation>
    <scope>NUCLEOTIDE SEQUENCE [LARGE SCALE GENOMIC DNA]</scope>
    <source>
        <strain evidence="2">JCM 16928</strain>
    </source>
</reference>
<dbReference type="Proteomes" id="UP001501222">
    <property type="component" value="Unassembled WGS sequence"/>
</dbReference>
<organism evidence="1 2">
    <name type="scientific">Kribbella ginsengisoli</name>
    <dbReference type="NCBI Taxonomy" id="363865"/>
    <lineage>
        <taxon>Bacteria</taxon>
        <taxon>Bacillati</taxon>
        <taxon>Actinomycetota</taxon>
        <taxon>Actinomycetes</taxon>
        <taxon>Propionibacteriales</taxon>
        <taxon>Kribbellaceae</taxon>
        <taxon>Kribbella</taxon>
    </lineage>
</organism>
<dbReference type="Gene3D" id="3.10.450.50">
    <property type="match status" value="1"/>
</dbReference>
<dbReference type="InterPro" id="IPR004027">
    <property type="entry name" value="SEC_C_motif"/>
</dbReference>
<dbReference type="SUPFAM" id="SSF103642">
    <property type="entry name" value="Sec-C motif"/>
    <property type="match status" value="1"/>
</dbReference>
<evidence type="ECO:0008006" key="3">
    <source>
        <dbReference type="Google" id="ProtNLM"/>
    </source>
</evidence>
<keyword evidence="2" id="KW-1185">Reference proteome</keyword>
<gene>
    <name evidence="1" type="ORF">GCM10022235_77810</name>
</gene>